<dbReference type="PANTHER" id="PTHR17608">
    <property type="entry name" value="GENETIC SUPPRESSOR ELEMENT 1"/>
    <property type="match status" value="1"/>
</dbReference>
<dbReference type="InterPro" id="IPR042337">
    <property type="entry name" value="GSE1"/>
</dbReference>
<dbReference type="EMBL" id="JAHRIN010050542">
    <property type="protein sequence ID" value="MEQ2208492.1"/>
    <property type="molecule type" value="Genomic_DNA"/>
</dbReference>
<comment type="caution">
    <text evidence="1">The sequence shown here is derived from an EMBL/GenBank/DDBJ whole genome shotgun (WGS) entry which is preliminary data.</text>
</comment>
<reference evidence="1 2" key="1">
    <citation type="submission" date="2021-06" db="EMBL/GenBank/DDBJ databases">
        <authorList>
            <person name="Palmer J.M."/>
        </authorList>
    </citation>
    <scope>NUCLEOTIDE SEQUENCE [LARGE SCALE GENOMIC DNA]</scope>
    <source>
        <strain evidence="1 2">XC_2019</strain>
        <tissue evidence="1">Muscle</tissue>
    </source>
</reference>
<dbReference type="PANTHER" id="PTHR17608:SF4">
    <property type="entry name" value="GENETIC SUPPRESSOR ELEMENT 1"/>
    <property type="match status" value="1"/>
</dbReference>
<keyword evidence="2" id="KW-1185">Reference proteome</keyword>
<feature type="non-terminal residue" evidence="1">
    <location>
        <position position="1"/>
    </location>
</feature>
<gene>
    <name evidence="1" type="primary">GSE1</name>
    <name evidence="1" type="ORF">XENOCAPTIV_002896</name>
</gene>
<name>A0ABV0RM31_9TELE</name>
<evidence type="ECO:0000313" key="2">
    <source>
        <dbReference type="Proteomes" id="UP001434883"/>
    </source>
</evidence>
<accession>A0ABV0RM31</accession>
<dbReference type="Proteomes" id="UP001434883">
    <property type="component" value="Unassembled WGS sequence"/>
</dbReference>
<sequence>LTRGPVGPAGNVWVRRGASPRRKVAPQSLLTSWETPMPSVSPLVLSCRIHGFRLLMPPGAVPEEYIRSFRPYATTEDPLRMQSLPLGLDPAAAAAAAAYYHPSYLPHPSFTPYRMDDPFCLSALRSPFYPLPTGGALPPIHPSAVHMHLPGVRYPGDFAHPSLSALQSER</sequence>
<evidence type="ECO:0000313" key="1">
    <source>
        <dbReference type="EMBL" id="MEQ2208492.1"/>
    </source>
</evidence>
<protein>
    <submittedName>
        <fullName evidence="1">Genetic suppressor element 1</fullName>
    </submittedName>
</protein>
<organism evidence="1 2">
    <name type="scientific">Xenoophorus captivus</name>
    <dbReference type="NCBI Taxonomy" id="1517983"/>
    <lineage>
        <taxon>Eukaryota</taxon>
        <taxon>Metazoa</taxon>
        <taxon>Chordata</taxon>
        <taxon>Craniata</taxon>
        <taxon>Vertebrata</taxon>
        <taxon>Euteleostomi</taxon>
        <taxon>Actinopterygii</taxon>
        <taxon>Neopterygii</taxon>
        <taxon>Teleostei</taxon>
        <taxon>Neoteleostei</taxon>
        <taxon>Acanthomorphata</taxon>
        <taxon>Ovalentaria</taxon>
        <taxon>Atherinomorphae</taxon>
        <taxon>Cyprinodontiformes</taxon>
        <taxon>Goodeidae</taxon>
        <taxon>Xenoophorus</taxon>
    </lineage>
</organism>
<proteinExistence type="predicted"/>